<evidence type="ECO:0000256" key="1">
    <source>
        <dbReference type="SAM" id="MobiDB-lite"/>
    </source>
</evidence>
<feature type="region of interest" description="Disordered" evidence="1">
    <location>
        <begin position="453"/>
        <end position="474"/>
    </location>
</feature>
<gene>
    <name evidence="3" type="ORF">SANT12839_022880</name>
</gene>
<feature type="transmembrane region" description="Helical" evidence="2">
    <location>
        <begin position="61"/>
        <end position="83"/>
    </location>
</feature>
<keyword evidence="2" id="KW-0812">Transmembrane</keyword>
<feature type="transmembrane region" description="Helical" evidence="2">
    <location>
        <begin position="146"/>
        <end position="163"/>
    </location>
</feature>
<feature type="region of interest" description="Disordered" evidence="1">
    <location>
        <begin position="489"/>
        <end position="510"/>
    </location>
</feature>
<keyword evidence="4" id="KW-1185">Reference proteome</keyword>
<organism evidence="3 4">
    <name type="scientific">Streptomyces antimycoticus</name>
    <dbReference type="NCBI Taxonomy" id="68175"/>
    <lineage>
        <taxon>Bacteria</taxon>
        <taxon>Bacillati</taxon>
        <taxon>Actinomycetota</taxon>
        <taxon>Actinomycetes</taxon>
        <taxon>Kitasatosporales</taxon>
        <taxon>Streptomycetaceae</taxon>
        <taxon>Streptomyces</taxon>
        <taxon>Streptomyces violaceusniger group</taxon>
    </lineage>
</organism>
<comment type="caution">
    <text evidence="3">The sequence shown here is derived from an EMBL/GenBank/DDBJ whole genome shotgun (WGS) entry which is preliminary data.</text>
</comment>
<dbReference type="EMBL" id="BJHV01000001">
    <property type="protein sequence ID" value="GDY41406.1"/>
    <property type="molecule type" value="Genomic_DNA"/>
</dbReference>
<dbReference type="AlphaFoldDB" id="A0A4D4K3X9"/>
<protein>
    <recommendedName>
        <fullName evidence="5">Allantoin permease</fullName>
    </recommendedName>
</protein>
<evidence type="ECO:0000313" key="4">
    <source>
        <dbReference type="Proteomes" id="UP000299290"/>
    </source>
</evidence>
<feature type="transmembrane region" description="Helical" evidence="2">
    <location>
        <begin position="365"/>
        <end position="387"/>
    </location>
</feature>
<feature type="transmembrane region" description="Helical" evidence="2">
    <location>
        <begin position="251"/>
        <end position="272"/>
    </location>
</feature>
<sequence length="675" mass="73754">MSALQKFRGPTTSIDDQIESFAINRVPAHLRWPIPAISLVLLGNATAMFFFSFGAQQAFLVGWPGMLGPIAYFFIGSVVIGMLTMRMASREGLSQNLLSRGLGFGSRGAAVTSFIYAVNYIFYFLFEGTIVSHAIAQYFKVDINSITGIGIFALVGLVTLLVVRRGMHAMSYLQSWGFPVFLILLGWGLYKMFTEHTPVGVGGLHATGATGSVAMWSAFSLANGQMIFQGLMATDYGRFASRDVRYRGTAAIMLGELIPMFAVIFLGAFIGFTLLTELHGPNAQSNAQDPGFMFVTLMGGVGVVFAVITQIRINVMNLYGGSIALSSGFDVAANFRPGRQYWAYLVWILGVVFYAFNVINHLDTFLAIAGVLTNTWVLIILADYFVCRRWMKLGRGRTSSSSGTRCGPGTPADWPRSDWRCWSARWASVACTRSTTRRSSRWCSAPSCMLPSPPRPRAATTSPPRRTMPRHTWRTPCRKRCSIRTPRGVTERTAGPFPPGPVGTCTRRTYGSPRSVTGAALRQDLVRGLRALLLETIGVWRTSRRAGRGPTGKAGAPHGRPLGHAHALLEGTGRPFPATRRGTARTSPRRRRSPCRPAERVRYEPADGMWFAFLSSLIPRPWAADPPRRKPAITPNAGDANHVTVRPLSVLCRTSVALSRSVGGTQALQPCGGLR</sequence>
<evidence type="ECO:0000256" key="2">
    <source>
        <dbReference type="SAM" id="Phobius"/>
    </source>
</evidence>
<feature type="transmembrane region" description="Helical" evidence="2">
    <location>
        <begin position="175"/>
        <end position="193"/>
    </location>
</feature>
<feature type="transmembrane region" description="Helical" evidence="2">
    <location>
        <begin position="341"/>
        <end position="359"/>
    </location>
</feature>
<dbReference type="GO" id="GO:0015209">
    <property type="term" value="F:cytosine transmembrane transporter activity"/>
    <property type="evidence" value="ECO:0007669"/>
    <property type="project" value="InterPro"/>
</dbReference>
<keyword evidence="2" id="KW-1133">Transmembrane helix</keyword>
<dbReference type="PANTHER" id="PTHR30569:SF0">
    <property type="entry name" value="CYTOSINE PERMEASE"/>
    <property type="match status" value="1"/>
</dbReference>
<feature type="transmembrane region" description="Helical" evidence="2">
    <location>
        <begin position="34"/>
        <end position="55"/>
    </location>
</feature>
<accession>A0A4D4K3X9</accession>
<name>A0A4D4K3X9_9ACTN</name>
<dbReference type="PANTHER" id="PTHR30569">
    <property type="entry name" value="CYTOSINE TRANSPORTER CODB"/>
    <property type="match status" value="1"/>
</dbReference>
<dbReference type="Gene3D" id="1.10.4160.10">
    <property type="entry name" value="Hydantoin permease"/>
    <property type="match status" value="1"/>
</dbReference>
<dbReference type="RefSeq" id="WP_371864450.1">
    <property type="nucleotide sequence ID" value="NZ_BJHV01000001.1"/>
</dbReference>
<reference evidence="3 4" key="1">
    <citation type="journal article" date="2020" name="Int. J. Syst. Evol. Microbiol.">
        <title>Reclassification of Streptomyces castelarensis and Streptomyces sporoclivatus as later heterotypic synonyms of Streptomyces antimycoticus.</title>
        <authorList>
            <person name="Komaki H."/>
            <person name="Tamura T."/>
        </authorList>
    </citation>
    <scope>NUCLEOTIDE SEQUENCE [LARGE SCALE GENOMIC DNA]</scope>
    <source>
        <strain evidence="3 4">NBRC 12839</strain>
    </source>
</reference>
<evidence type="ECO:0008006" key="5">
    <source>
        <dbReference type="Google" id="ProtNLM"/>
    </source>
</evidence>
<feature type="transmembrane region" description="Helical" evidence="2">
    <location>
        <begin position="292"/>
        <end position="311"/>
    </location>
</feature>
<feature type="transmembrane region" description="Helical" evidence="2">
    <location>
        <begin position="104"/>
        <end position="126"/>
    </location>
</feature>
<feature type="region of interest" description="Disordered" evidence="1">
    <location>
        <begin position="544"/>
        <end position="599"/>
    </location>
</feature>
<dbReference type="InterPro" id="IPR030191">
    <property type="entry name" value="CodB"/>
</dbReference>
<dbReference type="GO" id="GO:0005886">
    <property type="term" value="C:plasma membrane"/>
    <property type="evidence" value="ECO:0007669"/>
    <property type="project" value="TreeGrafter"/>
</dbReference>
<feature type="compositionally biased region" description="Low complexity" evidence="1">
    <location>
        <begin position="577"/>
        <end position="586"/>
    </location>
</feature>
<dbReference type="Proteomes" id="UP000299290">
    <property type="component" value="Unassembled WGS sequence"/>
</dbReference>
<evidence type="ECO:0000313" key="3">
    <source>
        <dbReference type="EMBL" id="GDY41406.1"/>
    </source>
</evidence>
<keyword evidence="2" id="KW-0472">Membrane</keyword>
<proteinExistence type="predicted"/>